<sequence>MKEEGGVRIFNPDDVARARHGKGAGARSFWEPKTCFSGLARSEERGRATLPVVDPRAPSAGARTHQGHHADARGMQARQEGGLNTPCNLVASAECCQAHRAGTPRPSHGRARCAGAR</sequence>
<evidence type="ECO:0008006" key="4">
    <source>
        <dbReference type="Google" id="ProtNLM"/>
    </source>
</evidence>
<name>A0ABU6X545_9FABA</name>
<reference evidence="2 3" key="1">
    <citation type="journal article" date="2023" name="Plants (Basel)">
        <title>Bridging the Gap: Combining Genomics and Transcriptomics Approaches to Understand Stylosanthes scabra, an Orphan Legume from the Brazilian Caatinga.</title>
        <authorList>
            <person name="Ferreira-Neto J.R.C."/>
            <person name="da Silva M.D."/>
            <person name="Binneck E."/>
            <person name="de Melo N.F."/>
            <person name="da Silva R.H."/>
            <person name="de Melo A.L.T.M."/>
            <person name="Pandolfi V."/>
            <person name="Bustamante F.O."/>
            <person name="Brasileiro-Vidal A.C."/>
            <person name="Benko-Iseppon A.M."/>
        </authorList>
    </citation>
    <scope>NUCLEOTIDE SEQUENCE [LARGE SCALE GENOMIC DNA]</scope>
    <source>
        <tissue evidence="2">Leaves</tissue>
    </source>
</reference>
<organism evidence="2 3">
    <name type="scientific">Stylosanthes scabra</name>
    <dbReference type="NCBI Taxonomy" id="79078"/>
    <lineage>
        <taxon>Eukaryota</taxon>
        <taxon>Viridiplantae</taxon>
        <taxon>Streptophyta</taxon>
        <taxon>Embryophyta</taxon>
        <taxon>Tracheophyta</taxon>
        <taxon>Spermatophyta</taxon>
        <taxon>Magnoliopsida</taxon>
        <taxon>eudicotyledons</taxon>
        <taxon>Gunneridae</taxon>
        <taxon>Pentapetalae</taxon>
        <taxon>rosids</taxon>
        <taxon>fabids</taxon>
        <taxon>Fabales</taxon>
        <taxon>Fabaceae</taxon>
        <taxon>Papilionoideae</taxon>
        <taxon>50 kb inversion clade</taxon>
        <taxon>dalbergioids sensu lato</taxon>
        <taxon>Dalbergieae</taxon>
        <taxon>Pterocarpus clade</taxon>
        <taxon>Stylosanthes</taxon>
    </lineage>
</organism>
<proteinExistence type="predicted"/>
<evidence type="ECO:0000313" key="3">
    <source>
        <dbReference type="Proteomes" id="UP001341840"/>
    </source>
</evidence>
<comment type="caution">
    <text evidence="2">The sequence shown here is derived from an EMBL/GenBank/DDBJ whole genome shotgun (WGS) entry which is preliminary data.</text>
</comment>
<dbReference type="Proteomes" id="UP001341840">
    <property type="component" value="Unassembled WGS sequence"/>
</dbReference>
<evidence type="ECO:0000256" key="1">
    <source>
        <dbReference type="SAM" id="MobiDB-lite"/>
    </source>
</evidence>
<dbReference type="EMBL" id="JASCZI010211499">
    <property type="protein sequence ID" value="MED6193249.1"/>
    <property type="molecule type" value="Genomic_DNA"/>
</dbReference>
<keyword evidence="3" id="KW-1185">Reference proteome</keyword>
<protein>
    <recommendedName>
        <fullName evidence="4">HNH endonuclease</fullName>
    </recommendedName>
</protein>
<accession>A0ABU6X545</accession>
<evidence type="ECO:0000313" key="2">
    <source>
        <dbReference type="EMBL" id="MED6193249.1"/>
    </source>
</evidence>
<gene>
    <name evidence="2" type="ORF">PIB30_017442</name>
</gene>
<feature type="region of interest" description="Disordered" evidence="1">
    <location>
        <begin position="52"/>
        <end position="74"/>
    </location>
</feature>